<organism evidence="8 9">
    <name type="scientific">Nyssa sinensis</name>
    <dbReference type="NCBI Taxonomy" id="561372"/>
    <lineage>
        <taxon>Eukaryota</taxon>
        <taxon>Viridiplantae</taxon>
        <taxon>Streptophyta</taxon>
        <taxon>Embryophyta</taxon>
        <taxon>Tracheophyta</taxon>
        <taxon>Spermatophyta</taxon>
        <taxon>Magnoliopsida</taxon>
        <taxon>eudicotyledons</taxon>
        <taxon>Gunneridae</taxon>
        <taxon>Pentapetalae</taxon>
        <taxon>asterids</taxon>
        <taxon>Cornales</taxon>
        <taxon>Nyssaceae</taxon>
        <taxon>Nyssa</taxon>
    </lineage>
</organism>
<dbReference type="AlphaFoldDB" id="A0A5J5AEI9"/>
<dbReference type="Pfam" id="PF00232">
    <property type="entry name" value="Glyco_hydro_1"/>
    <property type="match status" value="1"/>
</dbReference>
<dbReference type="SUPFAM" id="SSF51445">
    <property type="entry name" value="(Trans)glycosidases"/>
    <property type="match status" value="1"/>
</dbReference>
<feature type="region of interest" description="Disordered" evidence="6">
    <location>
        <begin position="717"/>
        <end position="775"/>
    </location>
</feature>
<dbReference type="InterPro" id="IPR001360">
    <property type="entry name" value="Glyco_hydro_1"/>
</dbReference>
<dbReference type="InterPro" id="IPR017853">
    <property type="entry name" value="GH"/>
</dbReference>
<evidence type="ECO:0000256" key="7">
    <source>
        <dbReference type="SAM" id="SignalP"/>
    </source>
</evidence>
<evidence type="ECO:0000256" key="6">
    <source>
        <dbReference type="SAM" id="MobiDB-lite"/>
    </source>
</evidence>
<reference evidence="8 9" key="1">
    <citation type="submission" date="2019-09" db="EMBL/GenBank/DDBJ databases">
        <title>A chromosome-level genome assembly of the Chinese tupelo Nyssa sinensis.</title>
        <authorList>
            <person name="Yang X."/>
            <person name="Kang M."/>
            <person name="Yang Y."/>
            <person name="Xiong H."/>
            <person name="Wang M."/>
            <person name="Zhang Z."/>
            <person name="Wang Z."/>
            <person name="Wu H."/>
            <person name="Ma T."/>
            <person name="Liu J."/>
            <person name="Xi Z."/>
        </authorList>
    </citation>
    <scope>NUCLEOTIDE SEQUENCE [LARGE SCALE GENOMIC DNA]</scope>
    <source>
        <strain evidence="8">J267</strain>
        <tissue evidence="8">Leaf</tissue>
    </source>
</reference>
<evidence type="ECO:0000256" key="1">
    <source>
        <dbReference type="ARBA" id="ARBA00010838"/>
    </source>
</evidence>
<keyword evidence="7" id="KW-0732">Signal</keyword>
<gene>
    <name evidence="8" type="ORF">F0562_035623</name>
</gene>
<dbReference type="PANTHER" id="PTHR10353">
    <property type="entry name" value="GLYCOSYL HYDROLASE"/>
    <property type="match status" value="1"/>
</dbReference>
<dbReference type="PROSITE" id="PS00653">
    <property type="entry name" value="GLYCOSYL_HYDROL_F1_2"/>
    <property type="match status" value="1"/>
</dbReference>
<keyword evidence="2 5" id="KW-0378">Hydrolase</keyword>
<sequence length="775" mass="87621">MEIRGQLLFLLLVLANALTITSLEVPPNFGINLVDRKSSEPLSPVYGLHALNRSSFPKDFVFGSASSAFQIEGGREYRGPNIWDTFTHKYPEKILDHSNGDVAIDSYHRYKEDVALIKKIGLDVYRFSIAWSRVLPGGKLSAGVNETGIQYYKNLIKELKDNGIKPYVTLFHWDLPQALEDEYGGFLSPKIVKDYRDYVELCFERFGDDVKNWATFNEPWSFSNLGYATGNLAPGRCSPWLNMNCTGGDSGTEPYLVTHYQILAHAAAVELYKQKYQTVQKGKIGIVLVSTWMAPFSKSSVDRLASRRALDFMLGWFLSPIVFGHYPVTMRSLVRTRLPTFSKNESDLVKGSFDFIGINYYTANYAAQSLLSQTEHPSYTTDSRVRLTTERNGTSIGQQVGNGYVTSYPEGIWRLLVYIKRNYNNPPILITENGVGERDNSTMPVEDALKDYFRIKYYYPHLFYVRKAIRDGVNLKGYIAWSILDNFEWALVTPVSIHSLVTIKLTKDNYLLWKAQIEPYLRGQRLFGYVDGSITKPPTHITNPAAATSETALSVIPNPNYTFWFDQDQVVLSTLVSSLSENILAHMVVISTSREVWVALETIFSSHSRARAMQTRQILSVIKKGNQSISDYFQKIKTHADTLAAIGESLLPHEFQSYLLGGLDSTYDAIVTAIITRSNLMSKEDLFSHLLNFELRLEHHNSALEATIGSVNVATRSEGFRPRGGKQFSPQQQSYQQNNFRPPQHSYQHNNFRGRGRTGRTKGSSGQKPSSRPLC</sequence>
<comment type="similarity">
    <text evidence="1">Belongs to the glycosyl hydrolase 1 family.</text>
</comment>
<name>A0A5J5AEI9_9ASTE</name>
<feature type="compositionally biased region" description="Low complexity" evidence="6">
    <location>
        <begin position="727"/>
        <end position="740"/>
    </location>
</feature>
<dbReference type="InterPro" id="IPR033132">
    <property type="entry name" value="GH_1_N_CS"/>
</dbReference>
<evidence type="ECO:0000256" key="2">
    <source>
        <dbReference type="ARBA" id="ARBA00022801"/>
    </source>
</evidence>
<dbReference type="Gene3D" id="3.20.20.80">
    <property type="entry name" value="Glycosidases"/>
    <property type="match status" value="1"/>
</dbReference>
<dbReference type="FunFam" id="3.20.20.80:FF:000020">
    <property type="entry name" value="Beta-glucosidase 12"/>
    <property type="match status" value="1"/>
</dbReference>
<dbReference type="PRINTS" id="PR00131">
    <property type="entry name" value="GLHYDRLASE1"/>
</dbReference>
<keyword evidence="9" id="KW-1185">Reference proteome</keyword>
<feature type="chain" id="PRO_5023855635" evidence="7">
    <location>
        <begin position="18"/>
        <end position="775"/>
    </location>
</feature>
<dbReference type="EMBL" id="CM018045">
    <property type="protein sequence ID" value="KAA8528126.1"/>
    <property type="molecule type" value="Genomic_DNA"/>
</dbReference>
<accession>A0A5J5AEI9</accession>
<dbReference type="GO" id="GO:0005975">
    <property type="term" value="P:carbohydrate metabolic process"/>
    <property type="evidence" value="ECO:0007669"/>
    <property type="project" value="InterPro"/>
</dbReference>
<evidence type="ECO:0000256" key="5">
    <source>
        <dbReference type="RuleBase" id="RU004468"/>
    </source>
</evidence>
<evidence type="ECO:0000256" key="3">
    <source>
        <dbReference type="ARBA" id="ARBA00023295"/>
    </source>
</evidence>
<feature type="active site" description="Nucleophile" evidence="4">
    <location>
        <position position="432"/>
    </location>
</feature>
<keyword evidence="3 5" id="KW-0326">Glycosidase</keyword>
<dbReference type="PROSITE" id="PS00572">
    <property type="entry name" value="GLYCOSYL_HYDROL_F1_1"/>
    <property type="match status" value="1"/>
</dbReference>
<dbReference type="PANTHER" id="PTHR10353:SF137">
    <property type="entry name" value="MYROSINASE 3-RELATED"/>
    <property type="match status" value="1"/>
</dbReference>
<dbReference type="Proteomes" id="UP000325577">
    <property type="component" value="Linkage Group LG21"/>
</dbReference>
<dbReference type="Pfam" id="PF14223">
    <property type="entry name" value="Retrotran_gag_2"/>
    <property type="match status" value="1"/>
</dbReference>
<dbReference type="OrthoDB" id="1845088at2759"/>
<evidence type="ECO:0000256" key="4">
    <source>
        <dbReference type="PROSITE-ProRule" id="PRU10055"/>
    </source>
</evidence>
<evidence type="ECO:0000313" key="8">
    <source>
        <dbReference type="EMBL" id="KAA8528126.1"/>
    </source>
</evidence>
<protein>
    <submittedName>
        <fullName evidence="8">Uncharacterized protein</fullName>
    </submittedName>
</protein>
<dbReference type="InterPro" id="IPR018120">
    <property type="entry name" value="Glyco_hydro_1_AS"/>
</dbReference>
<dbReference type="GO" id="GO:0008422">
    <property type="term" value="F:beta-glucosidase activity"/>
    <property type="evidence" value="ECO:0007669"/>
    <property type="project" value="TreeGrafter"/>
</dbReference>
<feature type="signal peptide" evidence="7">
    <location>
        <begin position="1"/>
        <end position="17"/>
    </location>
</feature>
<proteinExistence type="inferred from homology"/>
<evidence type="ECO:0000313" key="9">
    <source>
        <dbReference type="Proteomes" id="UP000325577"/>
    </source>
</evidence>